<evidence type="ECO:0000256" key="2">
    <source>
        <dbReference type="ARBA" id="ARBA00007928"/>
    </source>
</evidence>
<evidence type="ECO:0000256" key="3">
    <source>
        <dbReference type="ARBA" id="ARBA00022475"/>
    </source>
</evidence>
<dbReference type="GO" id="GO:0005886">
    <property type="term" value="C:plasma membrane"/>
    <property type="evidence" value="ECO:0007669"/>
    <property type="project" value="UniProtKB-SubCell"/>
</dbReference>
<keyword evidence="5 7" id="KW-1133">Transmembrane helix</keyword>
<feature type="transmembrane region" description="Helical" evidence="7">
    <location>
        <begin position="40"/>
        <end position="65"/>
    </location>
</feature>
<comment type="subcellular location">
    <subcellularLocation>
        <location evidence="1">Cell membrane</location>
        <topology evidence="1">Multi-pass membrane protein</topology>
    </subcellularLocation>
</comment>
<feature type="transmembrane region" description="Helical" evidence="7">
    <location>
        <begin position="6"/>
        <end position="28"/>
    </location>
</feature>
<evidence type="ECO:0000256" key="4">
    <source>
        <dbReference type="ARBA" id="ARBA00022692"/>
    </source>
</evidence>
<evidence type="ECO:0000256" key="7">
    <source>
        <dbReference type="SAM" id="Phobius"/>
    </source>
</evidence>
<accession>A0A7U7I9Z5</accession>
<comment type="caution">
    <text evidence="8">The sequence shown here is derived from an EMBL/GenBank/DDBJ whole genome shotgun (WGS) entry which is preliminary data.</text>
</comment>
<evidence type="ECO:0000256" key="1">
    <source>
        <dbReference type="ARBA" id="ARBA00004651"/>
    </source>
</evidence>
<dbReference type="PANTHER" id="PTHR30086">
    <property type="entry name" value="ARGININE EXPORTER PROTEIN ARGO"/>
    <property type="match status" value="1"/>
</dbReference>
<keyword evidence="9" id="KW-1185">Reference proteome</keyword>
<comment type="similarity">
    <text evidence="2">Belongs to the Rht family.</text>
</comment>
<evidence type="ECO:0000313" key="8">
    <source>
        <dbReference type="EMBL" id="CAD5108701.1"/>
    </source>
</evidence>
<keyword evidence="4 7" id="KW-0812">Transmembrane</keyword>
<evidence type="ECO:0000256" key="5">
    <source>
        <dbReference type="ARBA" id="ARBA00022989"/>
    </source>
</evidence>
<keyword evidence="3" id="KW-1003">Cell membrane</keyword>
<proteinExistence type="inferred from homology"/>
<evidence type="ECO:0000256" key="6">
    <source>
        <dbReference type="ARBA" id="ARBA00023136"/>
    </source>
</evidence>
<dbReference type="Proteomes" id="UP000583387">
    <property type="component" value="Unassembled WGS sequence"/>
</dbReference>
<name>A0A7U7I9Z5_9GAMM</name>
<feature type="transmembrane region" description="Helical" evidence="7">
    <location>
        <begin position="71"/>
        <end position="91"/>
    </location>
</feature>
<dbReference type="EMBL" id="CAJFCI010000059">
    <property type="protein sequence ID" value="CAD5108701.1"/>
    <property type="molecule type" value="Genomic_DNA"/>
</dbReference>
<dbReference type="Pfam" id="PF01810">
    <property type="entry name" value="LysE"/>
    <property type="match status" value="1"/>
</dbReference>
<dbReference type="PANTHER" id="PTHR30086:SF14">
    <property type="entry name" value="HOMOSERINE_HOMOSERINE LACTONE EFFLUX PROTEIN"/>
    <property type="match status" value="1"/>
</dbReference>
<dbReference type="InterPro" id="IPR001123">
    <property type="entry name" value="LeuE-type"/>
</dbReference>
<reference evidence="8 9" key="1">
    <citation type="submission" date="2020-08" db="EMBL/GenBank/DDBJ databases">
        <authorList>
            <person name="Criscuolo A."/>
        </authorList>
    </citation>
    <scope>NUCLEOTIDE SEQUENCE [LARGE SCALE GENOMIC DNA]</scope>
    <source>
        <strain evidence="8">CIP111764</strain>
    </source>
</reference>
<feature type="transmembrane region" description="Helical" evidence="7">
    <location>
        <begin position="145"/>
        <end position="166"/>
    </location>
</feature>
<dbReference type="AlphaFoldDB" id="A0A7U7I9Z5"/>
<evidence type="ECO:0000313" key="9">
    <source>
        <dbReference type="Proteomes" id="UP000583387"/>
    </source>
</evidence>
<dbReference type="PIRSF" id="PIRSF006324">
    <property type="entry name" value="LeuE"/>
    <property type="match status" value="1"/>
</dbReference>
<dbReference type="GO" id="GO:0042970">
    <property type="term" value="F:homoserine transmembrane transporter activity"/>
    <property type="evidence" value="ECO:0007669"/>
    <property type="project" value="TreeGrafter"/>
</dbReference>
<gene>
    <name evidence="8" type="primary">rhtB_2</name>
    <name evidence="8" type="ORF">PSEWESI4_02993</name>
</gene>
<organism evidence="8 9">
    <name type="scientific">Zestomonas carbonaria</name>
    <dbReference type="NCBI Taxonomy" id="2762745"/>
    <lineage>
        <taxon>Bacteria</taxon>
        <taxon>Pseudomonadati</taxon>
        <taxon>Pseudomonadota</taxon>
        <taxon>Gammaproteobacteria</taxon>
        <taxon>Pseudomonadales</taxon>
        <taxon>Pseudomonadaceae</taxon>
        <taxon>Zestomonas</taxon>
    </lineage>
</organism>
<protein>
    <submittedName>
        <fullName evidence="8">Homoserine/homoserine lactone efflux protein</fullName>
    </submittedName>
</protein>
<sequence>MALHTWLLYLVAVIGLSLTPGPNGLLALTHGALYGHRRTLWTITGGIGGFVVLMALSMFGIGALLQASAHALVILKWVGGAYLIWLGIQLWRAPALHLTAPEHAPPRPGRVLLRQGFFSAVSNPKVILFYGAFLPQFLDPARNLWLQFAIMAATFAITEGFTEYLLARLAHRVRPWLERAGKGFNRCCGGLFGLMGAALPLTR</sequence>
<dbReference type="RefSeq" id="WP_187672020.1">
    <property type="nucleotide sequence ID" value="NZ_CAJFCI010000059.1"/>
</dbReference>
<keyword evidence="6 7" id="KW-0472">Membrane</keyword>